<dbReference type="EMBL" id="JAPWTK010000777">
    <property type="protein sequence ID" value="KAJ8936163.1"/>
    <property type="molecule type" value="Genomic_DNA"/>
</dbReference>
<feature type="non-terminal residue" evidence="1">
    <location>
        <position position="1"/>
    </location>
</feature>
<keyword evidence="2" id="KW-1185">Reference proteome</keyword>
<protein>
    <submittedName>
        <fullName evidence="1">Uncharacterized protein</fullName>
    </submittedName>
</protein>
<evidence type="ECO:0000313" key="1">
    <source>
        <dbReference type="EMBL" id="KAJ8936163.1"/>
    </source>
</evidence>
<dbReference type="AlphaFoldDB" id="A0AAV8XB70"/>
<name>A0AAV8XB70_9CUCU</name>
<evidence type="ECO:0000313" key="2">
    <source>
        <dbReference type="Proteomes" id="UP001162162"/>
    </source>
</evidence>
<sequence>APVKVSIPESPKSTVRPLQYYFYEEEPQHNSVTTEQTPIKPNPYLDIPNDYYVPVKPTTAVPRKKPKFRLVQQPVKTDTFSIHIARLQDQLKQYYTTPKNAYQPAQQVQSPKPIYQFSFQAENYQPQQKRFKPSQPDLNQEDQFRPLPKYSVQIQQAIEIIPTESPAYQQTPVYYQQDYRQTTEKPRNYYSTARPSYGYEGEVTQKARYQQNVGTPRPISEYSFEVTPNPIYQGFYTKPDEGYFDDNTKKYFTVFGKKLPSSTSPIPNVEHTTVNPNYNRQNAQYQQPPHYQKPVSLDTDTIVNYVHPRPPLEETLK</sequence>
<dbReference type="Proteomes" id="UP001162162">
    <property type="component" value="Unassembled WGS sequence"/>
</dbReference>
<comment type="caution">
    <text evidence="1">The sequence shown here is derived from an EMBL/GenBank/DDBJ whole genome shotgun (WGS) entry which is preliminary data.</text>
</comment>
<organism evidence="1 2">
    <name type="scientific">Aromia moschata</name>
    <dbReference type="NCBI Taxonomy" id="1265417"/>
    <lineage>
        <taxon>Eukaryota</taxon>
        <taxon>Metazoa</taxon>
        <taxon>Ecdysozoa</taxon>
        <taxon>Arthropoda</taxon>
        <taxon>Hexapoda</taxon>
        <taxon>Insecta</taxon>
        <taxon>Pterygota</taxon>
        <taxon>Neoptera</taxon>
        <taxon>Endopterygota</taxon>
        <taxon>Coleoptera</taxon>
        <taxon>Polyphaga</taxon>
        <taxon>Cucujiformia</taxon>
        <taxon>Chrysomeloidea</taxon>
        <taxon>Cerambycidae</taxon>
        <taxon>Cerambycinae</taxon>
        <taxon>Callichromatini</taxon>
        <taxon>Aromia</taxon>
    </lineage>
</organism>
<reference evidence="1" key="1">
    <citation type="journal article" date="2023" name="Insect Mol. Biol.">
        <title>Genome sequencing provides insights into the evolution of gene families encoding plant cell wall-degrading enzymes in longhorned beetles.</title>
        <authorList>
            <person name="Shin N.R."/>
            <person name="Okamura Y."/>
            <person name="Kirsch R."/>
            <person name="Pauchet Y."/>
        </authorList>
    </citation>
    <scope>NUCLEOTIDE SEQUENCE</scope>
    <source>
        <strain evidence="1">AMC_N1</strain>
    </source>
</reference>
<accession>A0AAV8XB70</accession>
<gene>
    <name evidence="1" type="ORF">NQ318_020362</name>
</gene>
<proteinExistence type="predicted"/>